<dbReference type="PANTHER" id="PTHR11067">
    <property type="entry name" value="INOSINE TRIPHOSPHATE PYROPHOSPHATASE/HAM1 PROTEIN"/>
    <property type="match status" value="1"/>
</dbReference>
<comment type="subunit">
    <text evidence="3">Homodimer.</text>
</comment>
<evidence type="ECO:0000256" key="14">
    <source>
        <dbReference type="ARBA" id="ARBA00078805"/>
    </source>
</evidence>
<sequence>MPLRLLIATTNAGKLADFQSAAEEFPVRIESLPALKTIPAPEEDGETFEENAAIKALYYSRFSPDEIVLADDSGLEVDALEGAPGVRSARFAADSGLIDSPDANDNTDVWNNMVLLQKLNGVPTEERTARYRCVLVAARNGEVIATSSGSVEGLILEAPHGTGGFGYDPLFYLLGMDQTMADLDPAVKFSLSHRGRAFDELLPMLLQGTSE</sequence>
<dbReference type="GO" id="GO:0036220">
    <property type="term" value="F:ITP diphosphatase activity"/>
    <property type="evidence" value="ECO:0007669"/>
    <property type="project" value="UniProtKB-EC"/>
</dbReference>
<accession>E6QI02</accession>
<evidence type="ECO:0000256" key="5">
    <source>
        <dbReference type="ARBA" id="ARBA00022741"/>
    </source>
</evidence>
<name>E6QI02_9ZZZZ</name>
<gene>
    <name evidence="17" type="primary">ysnA</name>
    <name evidence="17" type="ORF">CARN6_0147</name>
</gene>
<dbReference type="PANTHER" id="PTHR11067:SF9">
    <property type="entry name" value="INOSINE TRIPHOSPHATE PYROPHOSPHATASE"/>
    <property type="match status" value="1"/>
</dbReference>
<dbReference type="GO" id="GO:0046872">
    <property type="term" value="F:metal ion binding"/>
    <property type="evidence" value="ECO:0007669"/>
    <property type="project" value="UniProtKB-KW"/>
</dbReference>
<dbReference type="Pfam" id="PF01725">
    <property type="entry name" value="Ham1p_like"/>
    <property type="match status" value="1"/>
</dbReference>
<dbReference type="GO" id="GO:0009146">
    <property type="term" value="P:purine nucleoside triphosphate catabolic process"/>
    <property type="evidence" value="ECO:0007669"/>
    <property type="project" value="UniProtKB-ARBA"/>
</dbReference>
<keyword evidence="8" id="KW-0546">Nucleotide metabolism</keyword>
<evidence type="ECO:0000313" key="17">
    <source>
        <dbReference type="EMBL" id="CBI06867.1"/>
    </source>
</evidence>
<comment type="cofactor">
    <cofactor evidence="1">
        <name>Mg(2+)</name>
        <dbReference type="ChEBI" id="CHEBI:18420"/>
    </cofactor>
</comment>
<evidence type="ECO:0000256" key="4">
    <source>
        <dbReference type="ARBA" id="ARBA00022723"/>
    </source>
</evidence>
<evidence type="ECO:0000256" key="12">
    <source>
        <dbReference type="ARBA" id="ARBA00071289"/>
    </source>
</evidence>
<dbReference type="EC" id="3.6.1.66" evidence="11"/>
<organism evidence="17">
    <name type="scientific">mine drainage metagenome</name>
    <dbReference type="NCBI Taxonomy" id="410659"/>
    <lineage>
        <taxon>unclassified sequences</taxon>
        <taxon>metagenomes</taxon>
        <taxon>ecological metagenomes</taxon>
    </lineage>
</organism>
<reference evidence="17" key="1">
    <citation type="submission" date="2009-10" db="EMBL/GenBank/DDBJ databases">
        <title>Diversity of trophic interactions inside an arsenic-rich microbial ecosystem.</title>
        <authorList>
            <person name="Bertin P.N."/>
            <person name="Heinrich-Salmeron A."/>
            <person name="Pelletier E."/>
            <person name="Goulhen-Chollet F."/>
            <person name="Arsene-Ploetze F."/>
            <person name="Gallien S."/>
            <person name="Calteau A."/>
            <person name="Vallenet D."/>
            <person name="Casiot C."/>
            <person name="Chane-Woon-Ming B."/>
            <person name="Giloteaux L."/>
            <person name="Barakat M."/>
            <person name="Bonnefoy V."/>
            <person name="Bruneel O."/>
            <person name="Chandler M."/>
            <person name="Cleiss J."/>
            <person name="Duran R."/>
            <person name="Elbaz-Poulichet F."/>
            <person name="Fonknechten N."/>
            <person name="Lauga B."/>
            <person name="Mornico D."/>
            <person name="Ortet P."/>
            <person name="Schaeffer C."/>
            <person name="Siguier P."/>
            <person name="Alexander Thil Smith A."/>
            <person name="Van Dorsselaer A."/>
            <person name="Weissenbach J."/>
            <person name="Medigue C."/>
            <person name="Le Paslier D."/>
        </authorList>
    </citation>
    <scope>NUCLEOTIDE SEQUENCE</scope>
</reference>
<comment type="similarity">
    <text evidence="2">Belongs to the HAM1 NTPase family.</text>
</comment>
<dbReference type="CDD" id="cd00515">
    <property type="entry name" value="HAM1"/>
    <property type="match status" value="1"/>
</dbReference>
<dbReference type="GO" id="GO:0036222">
    <property type="term" value="F:XTP diphosphatase activity"/>
    <property type="evidence" value="ECO:0007669"/>
    <property type="project" value="UniProtKB-ARBA"/>
</dbReference>
<dbReference type="InterPro" id="IPR002637">
    <property type="entry name" value="RdgB/HAM1"/>
</dbReference>
<evidence type="ECO:0000256" key="16">
    <source>
        <dbReference type="ARBA" id="ARBA00083635"/>
    </source>
</evidence>
<evidence type="ECO:0000256" key="3">
    <source>
        <dbReference type="ARBA" id="ARBA00011738"/>
    </source>
</evidence>
<evidence type="ECO:0000256" key="8">
    <source>
        <dbReference type="ARBA" id="ARBA00023080"/>
    </source>
</evidence>
<dbReference type="EMBL" id="CABQ01000032">
    <property type="protein sequence ID" value="CBI06867.1"/>
    <property type="molecule type" value="Genomic_DNA"/>
</dbReference>
<dbReference type="HAMAP" id="MF_01405">
    <property type="entry name" value="Non_canon_purine_NTPase"/>
    <property type="match status" value="1"/>
</dbReference>
<evidence type="ECO:0000256" key="11">
    <source>
        <dbReference type="ARBA" id="ARBA00066468"/>
    </source>
</evidence>
<comment type="caution">
    <text evidence="17">The sequence shown here is derived from an EMBL/GenBank/DDBJ whole genome shotgun (WGS) entry which is preliminary data.</text>
</comment>
<evidence type="ECO:0000256" key="10">
    <source>
        <dbReference type="ARBA" id="ARBA00052017"/>
    </source>
</evidence>
<evidence type="ECO:0000256" key="15">
    <source>
        <dbReference type="ARBA" id="ARBA00083186"/>
    </source>
</evidence>
<dbReference type="GO" id="GO:0000166">
    <property type="term" value="F:nucleotide binding"/>
    <property type="evidence" value="ECO:0007669"/>
    <property type="project" value="UniProtKB-KW"/>
</dbReference>
<evidence type="ECO:0000256" key="6">
    <source>
        <dbReference type="ARBA" id="ARBA00022801"/>
    </source>
</evidence>
<dbReference type="GO" id="GO:0035870">
    <property type="term" value="F:dITP diphosphatase activity"/>
    <property type="evidence" value="ECO:0007669"/>
    <property type="project" value="UniProtKB-ARBA"/>
</dbReference>
<keyword evidence="5" id="KW-0547">Nucleotide-binding</keyword>
<evidence type="ECO:0000256" key="7">
    <source>
        <dbReference type="ARBA" id="ARBA00022842"/>
    </source>
</evidence>
<protein>
    <recommendedName>
        <fullName evidence="12">dITP/XTP pyrophosphatase</fullName>
        <ecNumber evidence="11">3.6.1.66</ecNumber>
    </recommendedName>
    <alternativeName>
        <fullName evidence="13">Non-canonical purine NTP pyrophosphatase</fullName>
    </alternativeName>
    <alternativeName>
        <fullName evidence="14">Non-standard purine NTP pyrophosphatase</fullName>
    </alternativeName>
    <alternativeName>
        <fullName evidence="16">Nucleoside-triphosphate diphosphatase</fullName>
    </alternativeName>
    <alternativeName>
        <fullName evidence="15">Nucleoside-triphosphate pyrophosphatase</fullName>
    </alternativeName>
</protein>
<keyword evidence="4" id="KW-0479">Metal-binding</keyword>
<evidence type="ECO:0000256" key="1">
    <source>
        <dbReference type="ARBA" id="ARBA00001946"/>
    </source>
</evidence>
<evidence type="ECO:0000256" key="9">
    <source>
        <dbReference type="ARBA" id="ARBA00051875"/>
    </source>
</evidence>
<dbReference type="GO" id="GO:0009117">
    <property type="term" value="P:nucleotide metabolic process"/>
    <property type="evidence" value="ECO:0007669"/>
    <property type="project" value="UniProtKB-KW"/>
</dbReference>
<dbReference type="InterPro" id="IPR020922">
    <property type="entry name" value="dITP/XTP_pyrophosphatase"/>
</dbReference>
<keyword evidence="7" id="KW-0460">Magnesium</keyword>
<evidence type="ECO:0000256" key="2">
    <source>
        <dbReference type="ARBA" id="ARBA00008023"/>
    </source>
</evidence>
<dbReference type="SUPFAM" id="SSF52972">
    <property type="entry name" value="ITPase-like"/>
    <property type="match status" value="1"/>
</dbReference>
<dbReference type="Gene3D" id="3.90.950.10">
    <property type="match status" value="1"/>
</dbReference>
<dbReference type="InterPro" id="IPR029001">
    <property type="entry name" value="ITPase-like_fam"/>
</dbReference>
<dbReference type="AlphaFoldDB" id="E6QI02"/>
<comment type="catalytic activity">
    <reaction evidence="9">
        <text>dITP + H2O = dIMP + diphosphate + H(+)</text>
        <dbReference type="Rhea" id="RHEA:28342"/>
        <dbReference type="ChEBI" id="CHEBI:15377"/>
        <dbReference type="ChEBI" id="CHEBI:15378"/>
        <dbReference type="ChEBI" id="CHEBI:33019"/>
        <dbReference type="ChEBI" id="CHEBI:61194"/>
        <dbReference type="ChEBI" id="CHEBI:61382"/>
        <dbReference type="EC" id="3.6.1.66"/>
    </reaction>
</comment>
<comment type="catalytic activity">
    <reaction evidence="10">
        <text>XTP + H2O = XMP + diphosphate + H(+)</text>
        <dbReference type="Rhea" id="RHEA:28610"/>
        <dbReference type="ChEBI" id="CHEBI:15377"/>
        <dbReference type="ChEBI" id="CHEBI:15378"/>
        <dbReference type="ChEBI" id="CHEBI:33019"/>
        <dbReference type="ChEBI" id="CHEBI:57464"/>
        <dbReference type="ChEBI" id="CHEBI:61314"/>
        <dbReference type="EC" id="3.6.1.66"/>
    </reaction>
</comment>
<proteinExistence type="inferred from homology"/>
<keyword evidence="6 17" id="KW-0378">Hydrolase</keyword>
<dbReference type="GO" id="GO:0017111">
    <property type="term" value="F:ribonucleoside triphosphate phosphatase activity"/>
    <property type="evidence" value="ECO:0007669"/>
    <property type="project" value="InterPro"/>
</dbReference>
<dbReference type="FunFam" id="3.90.950.10:FF:000001">
    <property type="entry name" value="dITP/XTP pyrophosphatase"/>
    <property type="match status" value="1"/>
</dbReference>
<dbReference type="GO" id="GO:0005829">
    <property type="term" value="C:cytosol"/>
    <property type="evidence" value="ECO:0007669"/>
    <property type="project" value="TreeGrafter"/>
</dbReference>
<evidence type="ECO:0000256" key="13">
    <source>
        <dbReference type="ARBA" id="ARBA00075987"/>
    </source>
</evidence>